<reference evidence="3" key="1">
    <citation type="submission" date="2016-10" db="EMBL/GenBank/DDBJ databases">
        <authorList>
            <person name="Varghese N."/>
            <person name="Submissions S."/>
        </authorList>
    </citation>
    <scope>NUCLEOTIDE SEQUENCE [LARGE SCALE GENOMIC DNA]</scope>
    <source>
        <strain evidence="3">CGMCC 1.10783</strain>
    </source>
</reference>
<organism evidence="2 3">
    <name type="scientific">Arthrobacter cupressi</name>
    <dbReference type="NCBI Taxonomy" id="1045773"/>
    <lineage>
        <taxon>Bacteria</taxon>
        <taxon>Bacillati</taxon>
        <taxon>Actinomycetota</taxon>
        <taxon>Actinomycetes</taxon>
        <taxon>Micrococcales</taxon>
        <taxon>Micrococcaceae</taxon>
        <taxon>Arthrobacter</taxon>
    </lineage>
</organism>
<evidence type="ECO:0000313" key="2">
    <source>
        <dbReference type="EMBL" id="SDI14331.1"/>
    </source>
</evidence>
<keyword evidence="3" id="KW-1185">Reference proteome</keyword>
<dbReference type="EMBL" id="FNEI01000001">
    <property type="protein sequence ID" value="SDI14331.1"/>
    <property type="molecule type" value="Genomic_DNA"/>
</dbReference>
<feature type="transmembrane region" description="Helical" evidence="1">
    <location>
        <begin position="51"/>
        <end position="71"/>
    </location>
</feature>
<protein>
    <submittedName>
        <fullName evidence="2">Uncharacterized protein</fullName>
    </submittedName>
</protein>
<dbReference type="STRING" id="1045773.SAMN05216555_101138"/>
<gene>
    <name evidence="2" type="ORF">SAMN05216555_101138</name>
</gene>
<evidence type="ECO:0000256" key="1">
    <source>
        <dbReference type="SAM" id="Phobius"/>
    </source>
</evidence>
<sequence length="82" mass="9092">MVGAAGLVRAVPDWFPPCHTWMTIEWLGTRVPAGMGQEIAEGRCRGMMAGWAYLLGAIMTIDALLLGLLLMNVKWPKHLRKD</sequence>
<dbReference type="AlphaFoldDB" id="A0A1G8I6E4"/>
<keyword evidence="1" id="KW-0472">Membrane</keyword>
<evidence type="ECO:0000313" key="3">
    <source>
        <dbReference type="Proteomes" id="UP000182130"/>
    </source>
</evidence>
<keyword evidence="1" id="KW-0812">Transmembrane</keyword>
<keyword evidence="1" id="KW-1133">Transmembrane helix</keyword>
<dbReference type="Proteomes" id="UP000182130">
    <property type="component" value="Unassembled WGS sequence"/>
</dbReference>
<accession>A0A1G8I6E4</accession>
<name>A0A1G8I6E4_9MICC</name>
<proteinExistence type="predicted"/>